<accession>A0AB37DF98</accession>
<reference evidence="1 2" key="1">
    <citation type="submission" date="2019-12" db="EMBL/GenBank/DDBJ databases">
        <title>Complete Genome Sequences of Lactobacillus strains, C25 and P38, Isolated from Chicken Cecum.</title>
        <authorList>
            <person name="Hassan H.M."/>
            <person name="Mendoza M."/>
            <person name="Rezvani M."/>
            <person name="Koci M.D."/>
            <person name="Dickey A.N."/>
            <person name="Scholl E.H."/>
        </authorList>
    </citation>
    <scope>NUCLEOTIDE SEQUENCE [LARGE SCALE GENOMIC DNA]</scope>
    <source>
        <strain evidence="1 2">C25</strain>
    </source>
</reference>
<evidence type="ECO:0000313" key="2">
    <source>
        <dbReference type="Proteomes" id="UP000464915"/>
    </source>
</evidence>
<evidence type="ECO:0000313" key="1">
    <source>
        <dbReference type="EMBL" id="QHQ67451.1"/>
    </source>
</evidence>
<organism evidence="1 2">
    <name type="scientific">Lactobacillus crispatus</name>
    <dbReference type="NCBI Taxonomy" id="47770"/>
    <lineage>
        <taxon>Bacteria</taxon>
        <taxon>Bacillati</taxon>
        <taxon>Bacillota</taxon>
        <taxon>Bacilli</taxon>
        <taxon>Lactobacillales</taxon>
        <taxon>Lactobacillaceae</taxon>
        <taxon>Lactobacillus</taxon>
    </lineage>
</organism>
<proteinExistence type="predicted"/>
<dbReference type="Proteomes" id="UP000464915">
    <property type="component" value="Chromosome"/>
</dbReference>
<dbReference type="RefSeq" id="WP_141685541.1">
    <property type="nucleotide sequence ID" value="NZ_CP047142.1"/>
</dbReference>
<dbReference type="AlphaFoldDB" id="A0AB37DF98"/>
<name>A0AB37DF98_9LACO</name>
<sequence length="190" mass="21689">MAKLVSDITNMLMLEGEITSASKVNEGMLRHGAVRHTLPKDTNIRRALLAKKFEKKYSEINGKDLCLVALKDSLKAELENHFEEIQLPTFEELEAFKEEQLGNLIKNHQYGSYSEFEFIETTIILTLIRNPSLSYVQDKKKVLNSVASYIVGEEDTIEESLSLDLPLNKVSEVVRINAYRFIIGKVLEIR</sequence>
<protein>
    <submittedName>
        <fullName evidence="1">Uncharacterized protein</fullName>
    </submittedName>
</protein>
<dbReference type="EMBL" id="CP047142">
    <property type="protein sequence ID" value="QHQ67451.1"/>
    <property type="molecule type" value="Genomic_DNA"/>
</dbReference>
<gene>
    <name evidence="1" type="ORF">GSR61_01875</name>
</gene>